<evidence type="ECO:0000313" key="2">
    <source>
        <dbReference type="EMBL" id="CAD9293815.1"/>
    </source>
</evidence>
<gene>
    <name evidence="2" type="ORF">GOCE00092_LOCUS18223</name>
</gene>
<dbReference type="AlphaFoldDB" id="A0A7S1VAY1"/>
<reference evidence="2" key="1">
    <citation type="submission" date="2021-01" db="EMBL/GenBank/DDBJ databases">
        <authorList>
            <person name="Corre E."/>
            <person name="Pelletier E."/>
            <person name="Niang G."/>
            <person name="Scheremetjew M."/>
            <person name="Finn R."/>
            <person name="Kale V."/>
            <person name="Holt S."/>
            <person name="Cochrane G."/>
            <person name="Meng A."/>
            <person name="Brown T."/>
            <person name="Cohen L."/>
        </authorList>
    </citation>
    <scope>NUCLEOTIDE SEQUENCE</scope>
    <source>
        <strain evidence="2">CCMP 410</strain>
    </source>
</reference>
<organism evidence="2">
    <name type="scientific">Grammatophora oceanica</name>
    <dbReference type="NCBI Taxonomy" id="210454"/>
    <lineage>
        <taxon>Eukaryota</taxon>
        <taxon>Sar</taxon>
        <taxon>Stramenopiles</taxon>
        <taxon>Ochrophyta</taxon>
        <taxon>Bacillariophyta</taxon>
        <taxon>Fragilariophyceae</taxon>
        <taxon>Fragilariophycidae</taxon>
        <taxon>Rhabdonematales</taxon>
        <taxon>Grammatophoraceae</taxon>
        <taxon>Grammatophora</taxon>
    </lineage>
</organism>
<accession>A0A7S1VAY1</accession>
<dbReference type="EMBL" id="HBGK01035270">
    <property type="protein sequence ID" value="CAD9293815.1"/>
    <property type="molecule type" value="Transcribed_RNA"/>
</dbReference>
<proteinExistence type="predicted"/>
<name>A0A7S1VAY1_9STRA</name>
<sequence length="99" mass="10243">MVTTGTVTSMIPLGTTSITTLHPTVQPPLTKTGRPVPTTVPIAPGTKGITTPTVIVQRPESGIVQHTDCSVIFCVLPNPFQPEKLAISTPAATGKTGQL</sequence>
<evidence type="ECO:0000256" key="1">
    <source>
        <dbReference type="SAM" id="MobiDB-lite"/>
    </source>
</evidence>
<protein>
    <submittedName>
        <fullName evidence="2">Uncharacterized protein</fullName>
    </submittedName>
</protein>
<feature type="region of interest" description="Disordered" evidence="1">
    <location>
        <begin position="25"/>
        <end position="49"/>
    </location>
</feature>